<dbReference type="GO" id="GO:0016853">
    <property type="term" value="F:isomerase activity"/>
    <property type="evidence" value="ECO:0007669"/>
    <property type="project" value="UniProtKB-KW"/>
</dbReference>
<sequence length="280" mass="30629">MKIALSMWSVHKYWYEQKWDTVDFLEFASEVGVQGVELLSCFWKDKERDIPLIDEALQIYGLKVACFSACNNFVVANENERKAQVKEVTDAVDAAVHFGAKVVRVFSGDLPNDSITYEQGLAYVVDGLSEAAEYAQRNGVTLCLENHGLFAGRSGQVMDIIRKVNSDALRSTFDTGNFLLVGQSPSEAADELEGYVGHVHVKDFLPVPEGTTGATIRALTGELYLGKIAGEGAVDLKYVFGALRNGGYDGWLSVEFEGDEEPQRGSIDAVGNVTRIVATL</sequence>
<dbReference type="InterPro" id="IPR013022">
    <property type="entry name" value="Xyl_isomerase-like_TIM-brl"/>
</dbReference>
<accession>A0ABT9TZG4</accession>
<dbReference type="PANTHER" id="PTHR12110">
    <property type="entry name" value="HYDROXYPYRUVATE ISOMERASE"/>
    <property type="match status" value="1"/>
</dbReference>
<dbReference type="Proteomes" id="UP001229346">
    <property type="component" value="Unassembled WGS sequence"/>
</dbReference>
<proteinExistence type="predicted"/>
<dbReference type="Pfam" id="PF01261">
    <property type="entry name" value="AP_endonuc_2"/>
    <property type="match status" value="1"/>
</dbReference>
<keyword evidence="2" id="KW-0413">Isomerase</keyword>
<dbReference type="InterPro" id="IPR036237">
    <property type="entry name" value="Xyl_isomerase-like_sf"/>
</dbReference>
<name>A0ABT9TZG4_PAEHA</name>
<dbReference type="PANTHER" id="PTHR12110:SF53">
    <property type="entry name" value="BLR5974 PROTEIN"/>
    <property type="match status" value="1"/>
</dbReference>
<gene>
    <name evidence="2" type="ORF">J2T15_002205</name>
</gene>
<evidence type="ECO:0000313" key="3">
    <source>
        <dbReference type="Proteomes" id="UP001229346"/>
    </source>
</evidence>
<protein>
    <submittedName>
        <fullName evidence="2">Sugar phosphate isomerase/epimerase</fullName>
    </submittedName>
</protein>
<dbReference type="EMBL" id="JAUSSU010000004">
    <property type="protein sequence ID" value="MDQ0112770.1"/>
    <property type="molecule type" value="Genomic_DNA"/>
</dbReference>
<dbReference type="RefSeq" id="WP_307203692.1">
    <property type="nucleotide sequence ID" value="NZ_JAUSSU010000004.1"/>
</dbReference>
<dbReference type="InterPro" id="IPR050312">
    <property type="entry name" value="IolE/XylAMocC-like"/>
</dbReference>
<dbReference type="Gene3D" id="3.20.20.150">
    <property type="entry name" value="Divalent-metal-dependent TIM barrel enzymes"/>
    <property type="match status" value="1"/>
</dbReference>
<feature type="domain" description="Xylose isomerase-like TIM barrel" evidence="1">
    <location>
        <begin position="25"/>
        <end position="264"/>
    </location>
</feature>
<dbReference type="SUPFAM" id="SSF51658">
    <property type="entry name" value="Xylose isomerase-like"/>
    <property type="match status" value="1"/>
</dbReference>
<organism evidence="2 3">
    <name type="scientific">Paenibacillus harenae</name>
    <dbReference type="NCBI Taxonomy" id="306543"/>
    <lineage>
        <taxon>Bacteria</taxon>
        <taxon>Bacillati</taxon>
        <taxon>Bacillota</taxon>
        <taxon>Bacilli</taxon>
        <taxon>Bacillales</taxon>
        <taxon>Paenibacillaceae</taxon>
        <taxon>Paenibacillus</taxon>
    </lineage>
</organism>
<evidence type="ECO:0000259" key="1">
    <source>
        <dbReference type="Pfam" id="PF01261"/>
    </source>
</evidence>
<keyword evidence="3" id="KW-1185">Reference proteome</keyword>
<comment type="caution">
    <text evidence="2">The sequence shown here is derived from an EMBL/GenBank/DDBJ whole genome shotgun (WGS) entry which is preliminary data.</text>
</comment>
<reference evidence="2 3" key="1">
    <citation type="submission" date="2023-07" db="EMBL/GenBank/DDBJ databases">
        <title>Sorghum-associated microbial communities from plants grown in Nebraska, USA.</title>
        <authorList>
            <person name="Schachtman D."/>
        </authorList>
    </citation>
    <scope>NUCLEOTIDE SEQUENCE [LARGE SCALE GENOMIC DNA]</scope>
    <source>
        <strain evidence="2 3">CC482</strain>
    </source>
</reference>
<evidence type="ECO:0000313" key="2">
    <source>
        <dbReference type="EMBL" id="MDQ0112770.1"/>
    </source>
</evidence>